<dbReference type="Proteomes" id="UP000091956">
    <property type="component" value="Unassembled WGS sequence"/>
</dbReference>
<evidence type="ECO:0000256" key="3">
    <source>
        <dbReference type="SAM" id="MobiDB-lite"/>
    </source>
</evidence>
<name>A0A1B8GQ35_9PEZI</name>
<keyword evidence="4" id="KW-0812">Transmembrane</keyword>
<dbReference type="AlphaFoldDB" id="A0A1B8GQ35"/>
<keyword evidence="4" id="KW-1133">Transmembrane helix</keyword>
<reference evidence="6 7" key="1">
    <citation type="submission" date="2016-03" db="EMBL/GenBank/DDBJ databases">
        <title>Comparative genomics of Pseudogymnoascus destructans, the fungus causing white-nose syndrome of bats.</title>
        <authorList>
            <person name="Palmer J.M."/>
            <person name="Drees K.P."/>
            <person name="Foster J.T."/>
            <person name="Lindner D.L."/>
        </authorList>
    </citation>
    <scope>NUCLEOTIDE SEQUENCE [LARGE SCALE GENOMIC DNA]</scope>
    <source>
        <strain evidence="6 7">UAMH 10579</strain>
    </source>
</reference>
<dbReference type="SUPFAM" id="SSF51445">
    <property type="entry name" value="(Trans)glycosidases"/>
    <property type="match status" value="1"/>
</dbReference>
<feature type="transmembrane region" description="Helical" evidence="4">
    <location>
        <begin position="30"/>
        <end position="52"/>
    </location>
</feature>
<keyword evidence="4" id="KW-0472">Membrane</keyword>
<evidence type="ECO:0000256" key="4">
    <source>
        <dbReference type="SAM" id="Phobius"/>
    </source>
</evidence>
<feature type="region of interest" description="Disordered" evidence="3">
    <location>
        <begin position="56"/>
        <end position="86"/>
    </location>
</feature>
<evidence type="ECO:0000313" key="6">
    <source>
        <dbReference type="EMBL" id="OBT97920.1"/>
    </source>
</evidence>
<dbReference type="PANTHER" id="PTHR35273:SF2">
    <property type="entry name" value="ALPHA-GALACTOSIDASE"/>
    <property type="match status" value="1"/>
</dbReference>
<dbReference type="EC" id="3.2.1.22" evidence="2"/>
<comment type="catalytic activity">
    <reaction evidence="1">
        <text>Hydrolysis of terminal, non-reducing alpha-D-galactose residues in alpha-D-galactosides, including galactose oligosaccharides, galactomannans and galactolipids.</text>
        <dbReference type="EC" id="3.2.1.22"/>
    </reaction>
</comment>
<gene>
    <name evidence="6" type="ORF">VE01_04038</name>
</gene>
<sequence>MAGGNTHSEEPHNTNADTNQPGSFSKRKRWIIAGIVAGLIILGLAIGLGVGLSNRNSSSNATGSNPRSNTSPETTPSTTGASPSATSLWQPAVGVKWQIVLQAPINETEIEVPVYDIDLFDSTASIIAWAQGQGRKVICYFSAGSYEDWRPDATSFKPEDYGNGLEGWEGEYWLNTSSVNARNIMLARLDQAAKKGCDGVDPDNIDGYENKSGLDLTTDTAVEFVTFLADATHARNMSFGLKNGAKILSRVIDLIQWNVVEECLQYDECGDYQPVIDAGKPVFQIEYPTTEEKPSYVSDEKKNEICGSTGIPVGFSTVLKNMNLDEWIVQCPARTSG</sequence>
<dbReference type="InterPro" id="IPR013785">
    <property type="entry name" value="Aldolase_TIM"/>
</dbReference>
<dbReference type="GO" id="GO:0004557">
    <property type="term" value="F:alpha-galactosidase activity"/>
    <property type="evidence" value="ECO:0007669"/>
    <property type="project" value="UniProtKB-EC"/>
</dbReference>
<dbReference type="EMBL" id="KV460219">
    <property type="protein sequence ID" value="OBT97920.1"/>
    <property type="molecule type" value="Genomic_DNA"/>
</dbReference>
<evidence type="ECO:0000256" key="2">
    <source>
        <dbReference type="ARBA" id="ARBA00012755"/>
    </source>
</evidence>
<feature type="region of interest" description="Disordered" evidence="3">
    <location>
        <begin position="1"/>
        <end position="23"/>
    </location>
</feature>
<feature type="domain" description="Glycoside-hydrolase family GH114 TIM-barrel" evidence="5">
    <location>
        <begin position="96"/>
        <end position="327"/>
    </location>
</feature>
<feature type="compositionally biased region" description="Low complexity" evidence="3">
    <location>
        <begin position="64"/>
        <end position="86"/>
    </location>
</feature>
<evidence type="ECO:0000313" key="7">
    <source>
        <dbReference type="Proteomes" id="UP000091956"/>
    </source>
</evidence>
<keyword evidence="7" id="KW-1185">Reference proteome</keyword>
<dbReference type="RefSeq" id="XP_018131653.1">
    <property type="nucleotide sequence ID" value="XM_018273515.1"/>
</dbReference>
<dbReference type="InterPro" id="IPR004352">
    <property type="entry name" value="GH114_TIM-barrel"/>
</dbReference>
<evidence type="ECO:0000256" key="1">
    <source>
        <dbReference type="ARBA" id="ARBA00001255"/>
    </source>
</evidence>
<proteinExistence type="predicted"/>
<feature type="compositionally biased region" description="Polar residues" evidence="3">
    <location>
        <begin position="13"/>
        <end position="23"/>
    </location>
</feature>
<dbReference type="OrthoDB" id="2108802at2759"/>
<dbReference type="Gene3D" id="3.20.20.70">
    <property type="entry name" value="Aldolase class I"/>
    <property type="match status" value="1"/>
</dbReference>
<dbReference type="InterPro" id="IPR017853">
    <property type="entry name" value="GH"/>
</dbReference>
<dbReference type="GeneID" id="28837424"/>
<organism evidence="6 7">
    <name type="scientific">Pseudogymnoascus verrucosus</name>
    <dbReference type="NCBI Taxonomy" id="342668"/>
    <lineage>
        <taxon>Eukaryota</taxon>
        <taxon>Fungi</taxon>
        <taxon>Dikarya</taxon>
        <taxon>Ascomycota</taxon>
        <taxon>Pezizomycotina</taxon>
        <taxon>Leotiomycetes</taxon>
        <taxon>Thelebolales</taxon>
        <taxon>Thelebolaceae</taxon>
        <taxon>Pseudogymnoascus</taxon>
    </lineage>
</organism>
<accession>A0A1B8GQ35</accession>
<dbReference type="Pfam" id="PF03537">
    <property type="entry name" value="Glyco_hydro_114"/>
    <property type="match status" value="1"/>
</dbReference>
<reference evidence="7" key="2">
    <citation type="journal article" date="2018" name="Nat. Commun.">
        <title>Extreme sensitivity to ultraviolet light in the fungal pathogen causing white-nose syndrome of bats.</title>
        <authorList>
            <person name="Palmer J.M."/>
            <person name="Drees K.P."/>
            <person name="Foster J.T."/>
            <person name="Lindner D.L."/>
        </authorList>
    </citation>
    <scope>NUCLEOTIDE SEQUENCE [LARGE SCALE GENOMIC DNA]</scope>
    <source>
        <strain evidence="7">UAMH 10579</strain>
    </source>
</reference>
<dbReference type="PANTHER" id="PTHR35273">
    <property type="entry name" value="ALPHA-1,4 POLYGALACTOSAMINIDASE, PUTATIVE (AFU_ORTHOLOGUE AFUA_3G07890)-RELATED"/>
    <property type="match status" value="1"/>
</dbReference>
<dbReference type="STRING" id="342668.A0A1B8GQ35"/>
<protein>
    <recommendedName>
        <fullName evidence="2">alpha-galactosidase</fullName>
        <ecNumber evidence="2">3.2.1.22</ecNumber>
    </recommendedName>
</protein>
<evidence type="ECO:0000259" key="5">
    <source>
        <dbReference type="Pfam" id="PF03537"/>
    </source>
</evidence>